<evidence type="ECO:0000313" key="1">
    <source>
        <dbReference type="EMBL" id="TCU38759.1"/>
    </source>
</evidence>
<dbReference type="Proteomes" id="UP000295507">
    <property type="component" value="Unassembled WGS sequence"/>
</dbReference>
<reference evidence="1 2" key="1">
    <citation type="submission" date="2019-03" db="EMBL/GenBank/DDBJ databases">
        <title>Genomic Encyclopedia of Type Strains, Phase IV (KMG-V): Genome sequencing to study the core and pangenomes of soil and plant-associated prokaryotes.</title>
        <authorList>
            <person name="Whitman W."/>
        </authorList>
    </citation>
    <scope>NUCLEOTIDE SEQUENCE [LARGE SCALE GENOMIC DNA]</scope>
    <source>
        <strain evidence="1 2">IE4868</strain>
    </source>
</reference>
<name>A0A4R3RVE5_9HYPH</name>
<dbReference type="AlphaFoldDB" id="A0A4R3RVE5"/>
<protein>
    <submittedName>
        <fullName evidence="1">Uncharacterized protein</fullName>
    </submittedName>
</protein>
<organism evidence="1 2">
    <name type="scientific">Rhizobium azibense</name>
    <dbReference type="NCBI Taxonomy" id="1136135"/>
    <lineage>
        <taxon>Bacteria</taxon>
        <taxon>Pseudomonadati</taxon>
        <taxon>Pseudomonadota</taxon>
        <taxon>Alphaproteobacteria</taxon>
        <taxon>Hyphomicrobiales</taxon>
        <taxon>Rhizobiaceae</taxon>
        <taxon>Rhizobium/Agrobacterium group</taxon>
        <taxon>Rhizobium</taxon>
    </lineage>
</organism>
<comment type="caution">
    <text evidence="1">The sequence shown here is derived from an EMBL/GenBank/DDBJ whole genome shotgun (WGS) entry which is preliminary data.</text>
</comment>
<dbReference type="RefSeq" id="WP_132551364.1">
    <property type="nucleotide sequence ID" value="NZ_SMBK01000004.1"/>
</dbReference>
<accession>A0A4R3RVE5</accession>
<sequence length="115" mass="12674">MSVKKEMERRFGSKALDRLIKAGELFDAVDAITETLQSLKARVEALESRGIEFAGVWQRAVPYRRGTVVTASGAMWTALRDTVEGESPGKALDAWQLSQKSIKPTTHVKAAGRQQ</sequence>
<gene>
    <name evidence="1" type="ORF">EV129_104366</name>
</gene>
<dbReference type="EMBL" id="SMBK01000004">
    <property type="protein sequence ID" value="TCU38759.1"/>
    <property type="molecule type" value="Genomic_DNA"/>
</dbReference>
<proteinExistence type="predicted"/>
<evidence type="ECO:0000313" key="2">
    <source>
        <dbReference type="Proteomes" id="UP000295507"/>
    </source>
</evidence>